<dbReference type="InterPro" id="IPR004155">
    <property type="entry name" value="PBS_lyase_HEAT"/>
</dbReference>
<dbReference type="RefSeq" id="WP_082175201.1">
    <property type="nucleotide sequence ID" value="NZ_CP011509.1"/>
</dbReference>
<sequence length="531" mass="56358">MSPALFLVLLLSAGQHGGQGALGCWSSCQRHVQDQALRARVCQLCVTTGRADAWVMELGRKPGLPAQEGLRSALTDPDWRVRWAVLRAQAKARGHTEPRTLADWVAEAPARDEVLACVTAARAAASAGKSTASYLKEAGARGGAAAARIWARRDAVREALEVEVYSEQAVLRGEALSHLATFLGRPPARALLESMAQRPEAGDAAAASALLSVAEKQGSSVGRMLLVEAKPPDQLLINRLFAVYSADLEKLQKGLGSLDITERRATVQSLRRYGPLAQRELERALVDSEAQVRQLAARGLAEAGGLPLMEAAGRNLRAEGASLSTRRTWMEVAATDKSCEPFLLEVAHDTGLPADTRGEAVARLADCDGNARRRFQLLSALLQDPQGPVRAGAVRALSLPRSPEADAAFAAALEDSAPEVVAAALEVVGQQRQVARAETAVALLGSPHAQVREAAAHALEWIGRPQHVKHLAQTLQEDSVASVRVAAAQTLALLGGPFAASALSQALAKDPDSHVQHVARRGLERLGFRPP</sequence>
<reference evidence="1 3" key="1">
    <citation type="submission" date="2015-05" db="EMBL/GenBank/DDBJ databases">
        <title>Genome assembly of Archangium gephyra DSM 2261.</title>
        <authorList>
            <person name="Sharma G."/>
            <person name="Subramanian S."/>
        </authorList>
    </citation>
    <scope>NUCLEOTIDE SEQUENCE [LARGE SCALE GENOMIC DNA]</scope>
    <source>
        <strain evidence="1 3">DSM 2261</strain>
    </source>
</reference>
<gene>
    <name evidence="1" type="ORF">AA314_03575</name>
    <name evidence="2" type="ORF">ATI61_103668</name>
</gene>
<dbReference type="SUPFAM" id="SSF48371">
    <property type="entry name" value="ARM repeat"/>
    <property type="match status" value="2"/>
</dbReference>
<dbReference type="Pfam" id="PF13646">
    <property type="entry name" value="HEAT_2"/>
    <property type="match status" value="1"/>
</dbReference>
<protein>
    <submittedName>
        <fullName evidence="1">HEAT repeat protein</fullName>
    </submittedName>
</protein>
<dbReference type="GO" id="GO:0016491">
    <property type="term" value="F:oxidoreductase activity"/>
    <property type="evidence" value="ECO:0007669"/>
    <property type="project" value="TreeGrafter"/>
</dbReference>
<evidence type="ECO:0000313" key="3">
    <source>
        <dbReference type="Proteomes" id="UP000035579"/>
    </source>
</evidence>
<proteinExistence type="predicted"/>
<dbReference type="EMBL" id="QUMU01000003">
    <property type="protein sequence ID" value="REG34757.1"/>
    <property type="molecule type" value="Genomic_DNA"/>
</dbReference>
<dbReference type="AlphaFoldDB" id="A0AAC8Q6T4"/>
<organism evidence="1 3">
    <name type="scientific">Archangium gephyra</name>
    <dbReference type="NCBI Taxonomy" id="48"/>
    <lineage>
        <taxon>Bacteria</taxon>
        <taxon>Pseudomonadati</taxon>
        <taxon>Myxococcota</taxon>
        <taxon>Myxococcia</taxon>
        <taxon>Myxococcales</taxon>
        <taxon>Cystobacterineae</taxon>
        <taxon>Archangiaceae</taxon>
        <taxon>Archangium</taxon>
    </lineage>
</organism>
<dbReference type="PANTHER" id="PTHR12697:SF5">
    <property type="entry name" value="DEOXYHYPUSINE HYDROXYLASE"/>
    <property type="match status" value="1"/>
</dbReference>
<dbReference type="KEGG" id="age:AA314_03575"/>
<evidence type="ECO:0000313" key="2">
    <source>
        <dbReference type="EMBL" id="REG34757.1"/>
    </source>
</evidence>
<keyword evidence="4" id="KW-1185">Reference proteome</keyword>
<dbReference type="PANTHER" id="PTHR12697">
    <property type="entry name" value="PBS LYASE HEAT-LIKE PROTEIN"/>
    <property type="match status" value="1"/>
</dbReference>
<dbReference type="InterPro" id="IPR011989">
    <property type="entry name" value="ARM-like"/>
</dbReference>
<dbReference type="SMART" id="SM00567">
    <property type="entry name" value="EZ_HEAT"/>
    <property type="match status" value="6"/>
</dbReference>
<dbReference type="Proteomes" id="UP000256345">
    <property type="component" value="Unassembled WGS sequence"/>
</dbReference>
<dbReference type="InterPro" id="IPR016024">
    <property type="entry name" value="ARM-type_fold"/>
</dbReference>
<name>A0AAC8Q6T4_9BACT</name>
<dbReference type="Gene3D" id="1.25.10.10">
    <property type="entry name" value="Leucine-rich Repeat Variant"/>
    <property type="match status" value="1"/>
</dbReference>
<dbReference type="Proteomes" id="UP000035579">
    <property type="component" value="Chromosome"/>
</dbReference>
<reference evidence="2 4" key="2">
    <citation type="submission" date="2018-08" db="EMBL/GenBank/DDBJ databases">
        <title>Genomic Encyclopedia of Archaeal and Bacterial Type Strains, Phase II (KMG-II): from individual species to whole genera.</title>
        <authorList>
            <person name="Goeker M."/>
        </authorList>
    </citation>
    <scope>NUCLEOTIDE SEQUENCE [LARGE SCALE GENOMIC DNA]</scope>
    <source>
        <strain evidence="2 4">DSM 2261</strain>
    </source>
</reference>
<dbReference type="EMBL" id="CP011509">
    <property type="protein sequence ID" value="AKJ01949.1"/>
    <property type="molecule type" value="Genomic_DNA"/>
</dbReference>
<evidence type="ECO:0000313" key="4">
    <source>
        <dbReference type="Proteomes" id="UP000256345"/>
    </source>
</evidence>
<accession>A0AAC8Q6T4</accession>
<evidence type="ECO:0000313" key="1">
    <source>
        <dbReference type="EMBL" id="AKJ01949.1"/>
    </source>
</evidence>